<gene>
    <name evidence="3" type="ORF">KUF71_000764</name>
</gene>
<dbReference type="Proteomes" id="UP001219518">
    <property type="component" value="Unassembled WGS sequence"/>
</dbReference>
<keyword evidence="3" id="KW-0804">Transcription</keyword>
<evidence type="ECO:0000313" key="3">
    <source>
        <dbReference type="EMBL" id="KAK3914314.1"/>
    </source>
</evidence>
<dbReference type="GO" id="GO:0008270">
    <property type="term" value="F:zinc ion binding"/>
    <property type="evidence" value="ECO:0007669"/>
    <property type="project" value="UniProtKB-KW"/>
</dbReference>
<keyword evidence="1" id="KW-0479">Metal-binding</keyword>
<dbReference type="PROSITE" id="PS50966">
    <property type="entry name" value="ZF_SWIM"/>
    <property type="match status" value="1"/>
</dbReference>
<accession>A0AAE1LD40</accession>
<dbReference type="InterPro" id="IPR007527">
    <property type="entry name" value="Znf_SWIM"/>
</dbReference>
<dbReference type="PANTHER" id="PTHR35385">
    <property type="entry name" value="PROTEIN B, PUTATIVE-RELATED-RELATED"/>
    <property type="match status" value="1"/>
</dbReference>
<dbReference type="GO" id="GO:0000428">
    <property type="term" value="C:DNA-directed RNA polymerase complex"/>
    <property type="evidence" value="ECO:0007669"/>
    <property type="project" value="UniProtKB-KW"/>
</dbReference>
<keyword evidence="3" id="KW-0240">DNA-directed RNA polymerase</keyword>
<comment type="caution">
    <text evidence="3">The sequence shown here is derived from an EMBL/GenBank/DDBJ whole genome shotgun (WGS) entry which is preliminary data.</text>
</comment>
<dbReference type="AlphaFoldDB" id="A0AAE1LD40"/>
<dbReference type="PANTHER" id="PTHR35385:SF2">
    <property type="entry name" value="PROTEIN B, PUTATIVE-RELATED"/>
    <property type="match status" value="1"/>
</dbReference>
<protein>
    <submittedName>
        <fullName evidence="3">DNA-directed RNA polymerase II subunit RPB1-B</fullName>
    </submittedName>
</protein>
<sequence>MSFSCAASRVGLAVKIKKKNGVEADQRKPLMNALKKIMYAKDTEHYETAKDDFQEMCSHEKYRDRVDEFILREEEWVLLFREWQLTRGHNTNNLAEANIRILKGIFLERLRALNAVALADFTINVWDTYFRNRLLKFAYNRVKGPYLKYDTLAEKIVVLENDVYVVPSATESESSYEVQADIGTCSCYAGRHGAFCKHQALVHKTFPNLRLFPNAPAVTCEKRHALGALALGEKCPPMEYFRGLQETIDPSEKEQLTMASIDQDISEIQMDIVDTVGTRAEVEAGTVTDKIVDLEPLKELQSELERLYKIDNSSFTIKQVKALTERLKRVKDEGQVCKTMGAIANALNPRRH</sequence>
<dbReference type="EMBL" id="JAHWGI010000375">
    <property type="protein sequence ID" value="KAK3914314.1"/>
    <property type="molecule type" value="Genomic_DNA"/>
</dbReference>
<organism evidence="3 4">
    <name type="scientific">Frankliniella fusca</name>
    <dbReference type="NCBI Taxonomy" id="407009"/>
    <lineage>
        <taxon>Eukaryota</taxon>
        <taxon>Metazoa</taxon>
        <taxon>Ecdysozoa</taxon>
        <taxon>Arthropoda</taxon>
        <taxon>Hexapoda</taxon>
        <taxon>Insecta</taxon>
        <taxon>Pterygota</taxon>
        <taxon>Neoptera</taxon>
        <taxon>Paraneoptera</taxon>
        <taxon>Thysanoptera</taxon>
        <taxon>Terebrantia</taxon>
        <taxon>Thripoidea</taxon>
        <taxon>Thripidae</taxon>
        <taxon>Frankliniella</taxon>
    </lineage>
</organism>
<evidence type="ECO:0000259" key="2">
    <source>
        <dbReference type="PROSITE" id="PS50966"/>
    </source>
</evidence>
<evidence type="ECO:0000256" key="1">
    <source>
        <dbReference type="PROSITE-ProRule" id="PRU00325"/>
    </source>
</evidence>
<feature type="domain" description="SWIM-type" evidence="2">
    <location>
        <begin position="176"/>
        <end position="207"/>
    </location>
</feature>
<keyword evidence="1" id="KW-0862">Zinc</keyword>
<keyword evidence="4" id="KW-1185">Reference proteome</keyword>
<evidence type="ECO:0000313" key="4">
    <source>
        <dbReference type="Proteomes" id="UP001219518"/>
    </source>
</evidence>
<reference evidence="3" key="2">
    <citation type="journal article" date="2023" name="BMC Genomics">
        <title>Pest status, molecular evolution, and epigenetic factors derived from the genome assembly of Frankliniella fusca, a thysanopteran phytovirus vector.</title>
        <authorList>
            <person name="Catto M.A."/>
            <person name="Labadie P.E."/>
            <person name="Jacobson A.L."/>
            <person name="Kennedy G.G."/>
            <person name="Srinivasan R."/>
            <person name="Hunt B.G."/>
        </authorList>
    </citation>
    <scope>NUCLEOTIDE SEQUENCE</scope>
    <source>
        <strain evidence="3">PL_HMW_Pooled</strain>
    </source>
</reference>
<keyword evidence="1" id="KW-0863">Zinc-finger</keyword>
<name>A0AAE1LD40_9NEOP</name>
<proteinExistence type="predicted"/>
<reference evidence="3" key="1">
    <citation type="submission" date="2021-07" db="EMBL/GenBank/DDBJ databases">
        <authorList>
            <person name="Catto M.A."/>
            <person name="Jacobson A."/>
            <person name="Kennedy G."/>
            <person name="Labadie P."/>
            <person name="Hunt B.G."/>
            <person name="Srinivasan R."/>
        </authorList>
    </citation>
    <scope>NUCLEOTIDE SEQUENCE</scope>
    <source>
        <strain evidence="3">PL_HMW_Pooled</strain>
        <tissue evidence="3">Head</tissue>
    </source>
</reference>